<dbReference type="RefSeq" id="WP_184090518.1">
    <property type="nucleotide sequence ID" value="NZ_AP023367.1"/>
</dbReference>
<evidence type="ECO:0000259" key="2">
    <source>
        <dbReference type="Pfam" id="PF07883"/>
    </source>
</evidence>
<evidence type="ECO:0000259" key="1">
    <source>
        <dbReference type="Pfam" id="PF00483"/>
    </source>
</evidence>
<keyword evidence="4" id="KW-1185">Reference proteome</keyword>
<dbReference type="AlphaFoldDB" id="A0A6S6QS14"/>
<sequence length="453" mass="51069">MYTVLLSGGSGKRLWPLSNDLRSKQYIKVINNENCEEQPTSMIQRVWKQLTKAGLSNNCIITASKGQVEIIKSQLGDEIKIAIEPERRNTFPAVALSCSYLKTVLHADENDTVVILPVDPYTDDSYFAKLKEMESILLNSDADIALIGAKPIEPSSKYGYIMPEVSGNESDYIKVKGFREKPTKEGASELIKKGALWNCGVFCFKIKTILDKVKSYGLSDDYYQLYNNYSELPKISFDYEVLEKADNIIAAEFTGTWKDIGTWNALTEQMYNNTIGNVVLHESCENTSIINELKMPIVAIGTKDVVISASVDGILISDKQQSTRIKDCVDNFTYPPMYEERRWGTITVLDTSVRDGIYTSTRKIKIFENMSSSYHYHNDRDEVWTILIGNAEVIINGIKQLYSAGDVIRFPAGTKHAVKSLNGIEFLEVQIGHTFADVDINRITFNWDEIDAK</sequence>
<dbReference type="SUPFAM" id="SSF51182">
    <property type="entry name" value="RmlC-like cupins"/>
    <property type="match status" value="1"/>
</dbReference>
<keyword evidence="3" id="KW-0808">Transferase</keyword>
<gene>
    <name evidence="3" type="ORF">acsn021_09630</name>
</gene>
<dbReference type="CDD" id="cd02213">
    <property type="entry name" value="cupin_PMI_typeII_C"/>
    <property type="match status" value="1"/>
</dbReference>
<name>A0A6S6QS14_9FIRM</name>
<protein>
    <submittedName>
        <fullName evidence="3">Mannose-1-phosphate guanylyltransferase</fullName>
    </submittedName>
</protein>
<feature type="domain" description="Nucleotidyl transferase" evidence="1">
    <location>
        <begin position="3"/>
        <end position="271"/>
    </location>
</feature>
<dbReference type="InterPro" id="IPR011051">
    <property type="entry name" value="RmlC_Cupin_sf"/>
</dbReference>
<organism evidence="3 4">
    <name type="scientific">Anaerocolumna cellulosilytica</name>
    <dbReference type="NCBI Taxonomy" id="433286"/>
    <lineage>
        <taxon>Bacteria</taxon>
        <taxon>Bacillati</taxon>
        <taxon>Bacillota</taxon>
        <taxon>Clostridia</taxon>
        <taxon>Lachnospirales</taxon>
        <taxon>Lachnospiraceae</taxon>
        <taxon>Anaerocolumna</taxon>
    </lineage>
</organism>
<dbReference type="Proteomes" id="UP000515561">
    <property type="component" value="Chromosome"/>
</dbReference>
<dbReference type="Pfam" id="PF00483">
    <property type="entry name" value="NTP_transferase"/>
    <property type="match status" value="1"/>
</dbReference>
<reference evidence="3 4" key="1">
    <citation type="journal article" date="2016" name="Int. J. Syst. Evol. Microbiol.">
        <title>Descriptions of Anaerotaenia torta gen. nov., sp. nov. and Anaerocolumna cellulosilytica gen. nov., sp. nov. isolated from a methanogenic reactor of cattle waste.</title>
        <authorList>
            <person name="Uek A."/>
            <person name="Ohtaki Y."/>
            <person name="Kaku N."/>
            <person name="Ueki K."/>
        </authorList>
    </citation>
    <scope>NUCLEOTIDE SEQUENCE [LARGE SCALE GENOMIC DNA]</scope>
    <source>
        <strain evidence="3 4">SN021</strain>
    </source>
</reference>
<dbReference type="Gene3D" id="3.90.550.10">
    <property type="entry name" value="Spore Coat Polysaccharide Biosynthesis Protein SpsA, Chain A"/>
    <property type="match status" value="1"/>
</dbReference>
<dbReference type="Gene3D" id="2.60.120.10">
    <property type="entry name" value="Jelly Rolls"/>
    <property type="match status" value="1"/>
</dbReference>
<dbReference type="GO" id="GO:0009298">
    <property type="term" value="P:GDP-mannose biosynthetic process"/>
    <property type="evidence" value="ECO:0007669"/>
    <property type="project" value="TreeGrafter"/>
</dbReference>
<dbReference type="InterPro" id="IPR029044">
    <property type="entry name" value="Nucleotide-diphossugar_trans"/>
</dbReference>
<evidence type="ECO:0000313" key="4">
    <source>
        <dbReference type="Proteomes" id="UP000515561"/>
    </source>
</evidence>
<dbReference type="InterPro" id="IPR013096">
    <property type="entry name" value="Cupin_2"/>
</dbReference>
<accession>A0A6S6QS14</accession>
<dbReference type="InterPro" id="IPR005835">
    <property type="entry name" value="NTP_transferase_dom"/>
</dbReference>
<dbReference type="GO" id="GO:0004475">
    <property type="term" value="F:mannose-1-phosphate guanylyltransferase (GTP) activity"/>
    <property type="evidence" value="ECO:0007669"/>
    <property type="project" value="TreeGrafter"/>
</dbReference>
<dbReference type="Pfam" id="PF07883">
    <property type="entry name" value="Cupin_2"/>
    <property type="match status" value="1"/>
</dbReference>
<keyword evidence="3" id="KW-0548">Nucleotidyltransferase</keyword>
<dbReference type="SUPFAM" id="SSF53448">
    <property type="entry name" value="Nucleotide-diphospho-sugar transferases"/>
    <property type="match status" value="1"/>
</dbReference>
<dbReference type="PANTHER" id="PTHR46390:SF1">
    <property type="entry name" value="MANNOSE-1-PHOSPHATE GUANYLYLTRANSFERASE"/>
    <property type="match status" value="1"/>
</dbReference>
<evidence type="ECO:0000313" key="3">
    <source>
        <dbReference type="EMBL" id="BCJ93394.1"/>
    </source>
</evidence>
<proteinExistence type="predicted"/>
<dbReference type="InterPro" id="IPR051161">
    <property type="entry name" value="Mannose-6P_isomerase_type2"/>
</dbReference>
<dbReference type="InterPro" id="IPR014710">
    <property type="entry name" value="RmlC-like_jellyroll"/>
</dbReference>
<dbReference type="EMBL" id="AP023367">
    <property type="protein sequence ID" value="BCJ93394.1"/>
    <property type="molecule type" value="Genomic_DNA"/>
</dbReference>
<feature type="domain" description="Cupin type-2" evidence="2">
    <location>
        <begin position="371"/>
        <end position="419"/>
    </location>
</feature>
<dbReference type="KEGG" id="acel:acsn021_09630"/>
<dbReference type="PANTHER" id="PTHR46390">
    <property type="entry name" value="MANNOSE-1-PHOSPHATE GUANYLYLTRANSFERASE"/>
    <property type="match status" value="1"/>
</dbReference>